<dbReference type="InterPro" id="IPR036527">
    <property type="entry name" value="SCP2_sterol-bd_dom_sf"/>
</dbReference>
<dbReference type="EMBL" id="SSNT01000005">
    <property type="protein sequence ID" value="THF80989.1"/>
    <property type="molecule type" value="Genomic_DNA"/>
</dbReference>
<dbReference type="SUPFAM" id="SSF55718">
    <property type="entry name" value="SCP-like"/>
    <property type="match status" value="1"/>
</dbReference>
<name>A0A4S4C067_9BACI</name>
<dbReference type="Pfam" id="PF02036">
    <property type="entry name" value="SCP2"/>
    <property type="match status" value="1"/>
</dbReference>
<gene>
    <name evidence="2" type="ORF">E6W99_07430</name>
</gene>
<sequence>MYVTTFISNFNKARFLTPLLLNQTLVVEIRPYQESSHFIEFTSNGAKKLVSPPKKIDFTLEGDEQDISEVLLHNVSLKQLIAFGKISIKGTYRTFLRVEAIIKLC</sequence>
<comment type="caution">
    <text evidence="2">The sequence shown here is derived from an EMBL/GenBank/DDBJ whole genome shotgun (WGS) entry which is preliminary data.</text>
</comment>
<feature type="domain" description="SCP2" evidence="1">
    <location>
        <begin position="22"/>
        <end position="103"/>
    </location>
</feature>
<dbReference type="InterPro" id="IPR003033">
    <property type="entry name" value="SCP2_sterol-bd_dom"/>
</dbReference>
<organism evidence="2 3">
    <name type="scientific">Metabacillus sediminilitoris</name>
    <dbReference type="NCBI Taxonomy" id="2567941"/>
    <lineage>
        <taxon>Bacteria</taxon>
        <taxon>Bacillati</taxon>
        <taxon>Bacillota</taxon>
        <taxon>Bacilli</taxon>
        <taxon>Bacillales</taxon>
        <taxon>Bacillaceae</taxon>
        <taxon>Metabacillus</taxon>
    </lineage>
</organism>
<reference evidence="2 3" key="1">
    <citation type="submission" date="2019-04" db="EMBL/GenBank/DDBJ databases">
        <title>Bacillus sediminilitoris sp. nov., isolated from a tidal flat sediment on the East China Sea.</title>
        <authorList>
            <person name="Wei Y."/>
            <person name="Mao H."/>
            <person name="Fang J."/>
        </authorList>
    </citation>
    <scope>NUCLEOTIDE SEQUENCE [LARGE SCALE GENOMIC DNA]</scope>
    <source>
        <strain evidence="2 3">DSL-17</strain>
    </source>
</reference>
<keyword evidence="3" id="KW-1185">Reference proteome</keyword>
<evidence type="ECO:0000313" key="2">
    <source>
        <dbReference type="EMBL" id="THF80989.1"/>
    </source>
</evidence>
<dbReference type="Proteomes" id="UP000310334">
    <property type="component" value="Unassembled WGS sequence"/>
</dbReference>
<dbReference type="AlphaFoldDB" id="A0A4S4C067"/>
<proteinExistence type="predicted"/>
<dbReference type="RefSeq" id="WP_136352565.1">
    <property type="nucleotide sequence ID" value="NZ_CP046266.1"/>
</dbReference>
<protein>
    <submittedName>
        <fullName evidence="2">SCP2 sterol-binding domain-containing protein</fullName>
    </submittedName>
</protein>
<evidence type="ECO:0000313" key="3">
    <source>
        <dbReference type="Proteomes" id="UP000310334"/>
    </source>
</evidence>
<dbReference type="OrthoDB" id="2874729at2"/>
<accession>A0A4S4C067</accession>
<evidence type="ECO:0000259" key="1">
    <source>
        <dbReference type="Pfam" id="PF02036"/>
    </source>
</evidence>